<gene>
    <name evidence="5" type="ORF">LSG31_21005</name>
</gene>
<keyword evidence="1" id="KW-0805">Transcription regulation</keyword>
<keyword evidence="6" id="KW-1185">Reference proteome</keyword>
<keyword evidence="2" id="KW-0238">DNA-binding</keyword>
<dbReference type="Gene3D" id="1.10.260.40">
    <property type="entry name" value="lambda repressor-like DNA-binding domains"/>
    <property type="match status" value="1"/>
</dbReference>
<dbReference type="EMBL" id="CP089291">
    <property type="protein sequence ID" value="UOF90308.1"/>
    <property type="molecule type" value="Genomic_DNA"/>
</dbReference>
<dbReference type="PROSITE" id="PS00356">
    <property type="entry name" value="HTH_LACI_1"/>
    <property type="match status" value="1"/>
</dbReference>
<dbReference type="Gene3D" id="3.40.50.2300">
    <property type="match status" value="2"/>
</dbReference>
<proteinExistence type="predicted"/>
<evidence type="ECO:0000256" key="2">
    <source>
        <dbReference type="ARBA" id="ARBA00023125"/>
    </source>
</evidence>
<protein>
    <submittedName>
        <fullName evidence="5">LacI family transcriptional regulator</fullName>
    </submittedName>
</protein>
<dbReference type="PROSITE" id="PS50932">
    <property type="entry name" value="HTH_LACI_2"/>
    <property type="match status" value="1"/>
</dbReference>
<dbReference type="SUPFAM" id="SSF53822">
    <property type="entry name" value="Periplasmic binding protein-like I"/>
    <property type="match status" value="1"/>
</dbReference>
<dbReference type="PANTHER" id="PTHR30146:SF109">
    <property type="entry name" value="HTH-TYPE TRANSCRIPTIONAL REGULATOR GALS"/>
    <property type="match status" value="1"/>
</dbReference>
<reference evidence="5" key="1">
    <citation type="submission" date="2021-12" db="EMBL/GenBank/DDBJ databases">
        <title>Alicyclobacillaceae gen. nov., sp. nov., isolated from chalcocite enrichment system.</title>
        <authorList>
            <person name="Jiang Z."/>
        </authorList>
    </citation>
    <scope>NUCLEOTIDE SEQUENCE</scope>
    <source>
        <strain evidence="5">MYW30-H2</strain>
    </source>
</reference>
<dbReference type="InterPro" id="IPR000843">
    <property type="entry name" value="HTH_LacI"/>
</dbReference>
<sequence length="330" mass="36540">MNVTIKDIARMAGVSYSTVSKALNDSPLVKEKTKSKILNIATQLGYQPNFAAQSLVSKKSNTIGVLWPTVERLALSTLATQINSKLEQHSYSMILSINPIDSAIKLFNRFQVDAILLFDEEQPEQNTEVTSSVVPILCYGELGASKFPTITVDRRQAILKAVQYLTNLGHRRISYIGDLSRKINQQEKYIGFMEGIMKYGLLSHPQMATDSLGLSWQAGYQAAKSLLESEYHPTAVISGSYDLTVGIIRAIHEAKLQIPNDISLISYDNIPQMENLEIPVTAVGAPIEKISDSIVESLLTIIEHQNLDAKKSFVESELFERSSCCPPKGF</sequence>
<feature type="domain" description="HTH lacI-type" evidence="4">
    <location>
        <begin position="3"/>
        <end position="57"/>
    </location>
</feature>
<keyword evidence="3" id="KW-0804">Transcription</keyword>
<evidence type="ECO:0000256" key="3">
    <source>
        <dbReference type="ARBA" id="ARBA00023163"/>
    </source>
</evidence>
<dbReference type="RefSeq" id="WP_347437002.1">
    <property type="nucleotide sequence ID" value="NZ_CP089291.1"/>
</dbReference>
<dbReference type="Proteomes" id="UP000830167">
    <property type="component" value="Chromosome"/>
</dbReference>
<dbReference type="Pfam" id="PF13377">
    <property type="entry name" value="Peripla_BP_3"/>
    <property type="match status" value="1"/>
</dbReference>
<name>A0ABY4CIT5_9BACL</name>
<dbReference type="CDD" id="cd01392">
    <property type="entry name" value="HTH_LacI"/>
    <property type="match status" value="1"/>
</dbReference>
<dbReference type="SMART" id="SM00354">
    <property type="entry name" value="HTH_LACI"/>
    <property type="match status" value="1"/>
</dbReference>
<evidence type="ECO:0000259" key="4">
    <source>
        <dbReference type="PROSITE" id="PS50932"/>
    </source>
</evidence>
<dbReference type="InterPro" id="IPR010982">
    <property type="entry name" value="Lambda_DNA-bd_dom_sf"/>
</dbReference>
<evidence type="ECO:0000313" key="5">
    <source>
        <dbReference type="EMBL" id="UOF90308.1"/>
    </source>
</evidence>
<dbReference type="PANTHER" id="PTHR30146">
    <property type="entry name" value="LACI-RELATED TRANSCRIPTIONAL REPRESSOR"/>
    <property type="match status" value="1"/>
</dbReference>
<accession>A0ABY4CIT5</accession>
<dbReference type="InterPro" id="IPR028082">
    <property type="entry name" value="Peripla_BP_I"/>
</dbReference>
<evidence type="ECO:0000313" key="6">
    <source>
        <dbReference type="Proteomes" id="UP000830167"/>
    </source>
</evidence>
<dbReference type="Pfam" id="PF00356">
    <property type="entry name" value="LacI"/>
    <property type="match status" value="1"/>
</dbReference>
<dbReference type="PRINTS" id="PR00036">
    <property type="entry name" value="HTHLACI"/>
</dbReference>
<organism evidence="5 6">
    <name type="scientific">Fodinisporobacter ferrooxydans</name>
    <dbReference type="NCBI Taxonomy" id="2901836"/>
    <lineage>
        <taxon>Bacteria</taxon>
        <taxon>Bacillati</taxon>
        <taxon>Bacillota</taxon>
        <taxon>Bacilli</taxon>
        <taxon>Bacillales</taxon>
        <taxon>Alicyclobacillaceae</taxon>
        <taxon>Fodinisporobacter</taxon>
    </lineage>
</organism>
<dbReference type="InterPro" id="IPR046335">
    <property type="entry name" value="LacI/GalR-like_sensor"/>
</dbReference>
<dbReference type="SUPFAM" id="SSF47413">
    <property type="entry name" value="lambda repressor-like DNA-binding domains"/>
    <property type="match status" value="1"/>
</dbReference>
<evidence type="ECO:0000256" key="1">
    <source>
        <dbReference type="ARBA" id="ARBA00023015"/>
    </source>
</evidence>